<dbReference type="GO" id="GO:0009007">
    <property type="term" value="F:site-specific DNA-methyltransferase (adenine-specific) activity"/>
    <property type="evidence" value="ECO:0007669"/>
    <property type="project" value="UniProtKB-EC"/>
</dbReference>
<evidence type="ECO:0000256" key="6">
    <source>
        <dbReference type="SAM" id="MobiDB-lite"/>
    </source>
</evidence>
<dbReference type="Pfam" id="PF18135">
    <property type="entry name" value="Type_ISP_C"/>
    <property type="match status" value="1"/>
</dbReference>
<dbReference type="SUPFAM" id="SSF53335">
    <property type="entry name" value="S-adenosyl-L-methionine-dependent methyltransferases"/>
    <property type="match status" value="1"/>
</dbReference>
<accession>A0A420DPU8</accession>
<feature type="compositionally biased region" description="Low complexity" evidence="6">
    <location>
        <begin position="951"/>
        <end position="962"/>
    </location>
</feature>
<dbReference type="Pfam" id="PF02384">
    <property type="entry name" value="N6_Mtase"/>
    <property type="match status" value="1"/>
</dbReference>
<keyword evidence="4" id="KW-0808">Transferase</keyword>
<dbReference type="InterPro" id="IPR041635">
    <property type="entry name" value="Type_ISP_LLaBIII_C"/>
</dbReference>
<comment type="similarity">
    <text evidence="1">Belongs to the N(4)/N(6)-methyltransferase family.</text>
</comment>
<dbReference type="GO" id="GO:0008170">
    <property type="term" value="F:N-methyltransferase activity"/>
    <property type="evidence" value="ECO:0007669"/>
    <property type="project" value="InterPro"/>
</dbReference>
<feature type="domain" description="Type ISP restriction-modification enzyme LLaBIII C-terminal specificity" evidence="8">
    <location>
        <begin position="695"/>
        <end position="1060"/>
    </location>
</feature>
<dbReference type="Gene3D" id="3.40.50.150">
    <property type="entry name" value="Vaccinia Virus protein VP39"/>
    <property type="match status" value="1"/>
</dbReference>
<feature type="region of interest" description="Disordered" evidence="6">
    <location>
        <begin position="949"/>
        <end position="971"/>
    </location>
</feature>
<proteinExistence type="inferred from homology"/>
<dbReference type="RefSeq" id="WP_025063158.1">
    <property type="nucleotide sequence ID" value="NZ_RAQK01000001.1"/>
</dbReference>
<evidence type="ECO:0000256" key="3">
    <source>
        <dbReference type="ARBA" id="ARBA00022603"/>
    </source>
</evidence>
<dbReference type="GO" id="GO:0032259">
    <property type="term" value="P:methylation"/>
    <property type="evidence" value="ECO:0007669"/>
    <property type="project" value="UniProtKB-KW"/>
</dbReference>
<dbReference type="PANTHER" id="PTHR33841">
    <property type="entry name" value="DNA METHYLTRANSFERASE YEEA-RELATED"/>
    <property type="match status" value="1"/>
</dbReference>
<gene>
    <name evidence="9" type="ORF">C8N30_0766</name>
</gene>
<organism evidence="9 10">
    <name type="scientific">Sulfitobacter guttiformis</name>
    <dbReference type="NCBI Taxonomy" id="74349"/>
    <lineage>
        <taxon>Bacteria</taxon>
        <taxon>Pseudomonadati</taxon>
        <taxon>Pseudomonadota</taxon>
        <taxon>Alphaproteobacteria</taxon>
        <taxon>Rhodobacterales</taxon>
        <taxon>Roseobacteraceae</taxon>
        <taxon>Sulfitobacter</taxon>
    </lineage>
</organism>
<dbReference type="PRINTS" id="PR00507">
    <property type="entry name" value="N12N6MTFRASE"/>
</dbReference>
<evidence type="ECO:0000259" key="7">
    <source>
        <dbReference type="Pfam" id="PF02384"/>
    </source>
</evidence>
<evidence type="ECO:0000256" key="5">
    <source>
        <dbReference type="ARBA" id="ARBA00047942"/>
    </source>
</evidence>
<protein>
    <recommendedName>
        <fullName evidence="2">site-specific DNA-methyltransferase (adenine-specific)</fullName>
        <ecNumber evidence="2">2.1.1.72</ecNumber>
    </recommendedName>
</protein>
<evidence type="ECO:0000313" key="9">
    <source>
        <dbReference type="EMBL" id="RKE96210.1"/>
    </source>
</evidence>
<keyword evidence="3 9" id="KW-0489">Methyltransferase</keyword>
<evidence type="ECO:0000259" key="8">
    <source>
        <dbReference type="Pfam" id="PF18135"/>
    </source>
</evidence>
<comment type="caution">
    <text evidence="9">The sequence shown here is derived from an EMBL/GenBank/DDBJ whole genome shotgun (WGS) entry which is preliminary data.</text>
</comment>
<reference evidence="9 10" key="1">
    <citation type="submission" date="2018-09" db="EMBL/GenBank/DDBJ databases">
        <title>Genomic Encyclopedia of Archaeal and Bacterial Type Strains, Phase II (KMG-II): from individual species to whole genera.</title>
        <authorList>
            <person name="Goeker M."/>
        </authorList>
    </citation>
    <scope>NUCLEOTIDE SEQUENCE [LARGE SCALE GENOMIC DNA]</scope>
    <source>
        <strain evidence="9 10">DSM 11458</strain>
    </source>
</reference>
<evidence type="ECO:0000313" key="10">
    <source>
        <dbReference type="Proteomes" id="UP000284407"/>
    </source>
</evidence>
<dbReference type="InterPro" id="IPR003356">
    <property type="entry name" value="DNA_methylase_A-5"/>
</dbReference>
<evidence type="ECO:0000256" key="2">
    <source>
        <dbReference type="ARBA" id="ARBA00011900"/>
    </source>
</evidence>
<feature type="domain" description="DNA methylase adenine-specific" evidence="7">
    <location>
        <begin position="314"/>
        <end position="497"/>
    </location>
</feature>
<sequence>MANLNDLISRFGIEAKRRLSSVVSGSPEEQLRGPLEVLFPGLAELCGLAATDIFLVPETPMPDLAIRPDYAVMRRRGAGSELIGFVEIKRPGKGADPRRFTDPHDKKQWEKLKALPNLIYTDGNEFSVWHDGELRESPSGSGIVRLNGDIQTAGGTLAGTSDLTAIFSDFLTWTPTAPRDAKQLAKISARLCRLLRDETLERLEAADSEVAGLRDDWRQVLFPEADDKQFADGYAQAVVFGLLMARARGISLADGIDTAARALRGTDSLIGTALGFLTANPDTLATSLRSLTRVLDAVDWAVISRGDEDAWLYFYEYFLEIYDKTLRKQTGSYYTPPQVVRAMVRLTDDILRDPTRFNLTGGLRADEVVVIDPAVGTGTYLLGILRHIAGQVESDLGAGAIPGVMEAIAQRLIGFELQFGPFVVAQLRLLGELVELTGSTDIQPRLYVTDTLSDPEEARARLPSLFAPLTASYEEANRIKGEAPITVVIGNPPYKEKARGRGGWVEDGRDGEVGPMNDWKTPPEWGAGAHLKHLKNLYVYFWRWATWKVFGEPTAEGETPRTDRKGVVCFITVAGFLNGPGFQKMRADLRRDADEIWVIEATPEGHQPPVNSRIFQGVQQPVCIVIAARNTDEGSLESAVVRHRRLPHAIAAQKYAALNAINLDDREWEICPALSRAPFLPAAQGVWGAGAPLEDMFLWDGSGVMPGRTWVVSPDRESLTERWQTLKGLNNADNQAAAFHPHLRNNLPGDKHIDKEIRSGLTGHEFRPQSVRVDTGNVVTPIRYARRSFDRQWLIPDSRLINQANPTLWNIQSPNQVFLTSLSRSSPSNGPAITISELIPDLDHFKGSFGGRVFPLWAENTSTQPNVRPALLAAITTALGNSINALDLFSYIAAIAANPAYTARFQADLVQPGLRIPMTAQATLFQEAVNIGKQVIWLHTYGERFADPTDGRPASAPRAPSGPTIPRGGAIPADAARFPQEMRYDETEQRLYVGEGFIDNISPEVWAYEVSGKNILTQWFSYRRLDRSRPVIGDRRPPSPLDQIQPERWPASYTEDLINLLHVLTLLTRLEGQQADLLERICSGPLIDAEILRADGVFDDDSAATTRAGDDRQDLFAF</sequence>
<dbReference type="InterPro" id="IPR050953">
    <property type="entry name" value="N4_N6_ade-DNA_methylase"/>
</dbReference>
<comment type="catalytic activity">
    <reaction evidence="5">
        <text>a 2'-deoxyadenosine in DNA + S-adenosyl-L-methionine = an N(6)-methyl-2'-deoxyadenosine in DNA + S-adenosyl-L-homocysteine + H(+)</text>
        <dbReference type="Rhea" id="RHEA:15197"/>
        <dbReference type="Rhea" id="RHEA-COMP:12418"/>
        <dbReference type="Rhea" id="RHEA-COMP:12419"/>
        <dbReference type="ChEBI" id="CHEBI:15378"/>
        <dbReference type="ChEBI" id="CHEBI:57856"/>
        <dbReference type="ChEBI" id="CHEBI:59789"/>
        <dbReference type="ChEBI" id="CHEBI:90615"/>
        <dbReference type="ChEBI" id="CHEBI:90616"/>
        <dbReference type="EC" id="2.1.1.72"/>
    </reaction>
</comment>
<dbReference type="PANTHER" id="PTHR33841:SF1">
    <property type="entry name" value="DNA METHYLTRANSFERASE A"/>
    <property type="match status" value="1"/>
</dbReference>
<evidence type="ECO:0000256" key="4">
    <source>
        <dbReference type="ARBA" id="ARBA00022679"/>
    </source>
</evidence>
<name>A0A420DPU8_9RHOB</name>
<dbReference type="EC" id="2.1.1.72" evidence="2"/>
<dbReference type="AlphaFoldDB" id="A0A420DPU8"/>
<evidence type="ECO:0000256" key="1">
    <source>
        <dbReference type="ARBA" id="ARBA00006594"/>
    </source>
</evidence>
<dbReference type="EMBL" id="RAQK01000001">
    <property type="protein sequence ID" value="RKE96210.1"/>
    <property type="molecule type" value="Genomic_DNA"/>
</dbReference>
<dbReference type="GO" id="GO:0003677">
    <property type="term" value="F:DNA binding"/>
    <property type="evidence" value="ECO:0007669"/>
    <property type="project" value="InterPro"/>
</dbReference>
<dbReference type="Proteomes" id="UP000284407">
    <property type="component" value="Unassembled WGS sequence"/>
</dbReference>
<dbReference type="InterPro" id="IPR029063">
    <property type="entry name" value="SAM-dependent_MTases_sf"/>
</dbReference>
<keyword evidence="10" id="KW-1185">Reference proteome</keyword>